<sequence length="890" mass="95454">MTTGSDPGLSVIQAHDVQNPLHFGEMKVYVIEPSSMEFAPCQVEARVGHTLELPLTISGFMPGGASEVVTLSDCSHFDLVVEVENQGVFQPLPGRLPPGPEHCSGVKVRADAQGSTTLLVSYTHGHVHLGAKITLAAYLPLKAVDPSSVAVVTLGSSKEMLFEGGPRPWVLEPSKFFRNVTSEDTGSISLALLGTPASRNYQQHWVLVTCQALGEQVIALSVGNRPSLYNPFPAVEPTVVKSVCAPPSRLTLMPVYALPQLDLSCPLLQQNKQVVPVSSHRNPLLDLGAYDQQGRRFDNFSSLSIQWESSRPLLASTEPDQPMQLVSQDDGKGQKKLHGLQAVSVHEASGTTAISATVTGYQQSHLSAARVKQPHDPIAPVSASIELVLVEDVRVSPEEVTVYNHPGVQVELHITEGSGYFFLNTSTPDIIKVAYQDTRGVALVFEKLRLLNPEIEAEQILMSPNSLIKLQTNRDDFVQIGKGATNNTCIIRTVSVGLTLLRVWDVEHPGLSDFVPLPVLQAITPELSGAVVVGDILCLASVLISLGGISGTWSSTANNILYIDPKTGVAVARDAGSVTVYYEIAGHLKTFKEIVVSTPQKIVARRLHSAQTSIQEATASKVTVSVGDKSSNLLGQYLCSVTMHRLTDKQLKHLNMKKTSLAVTASIPSSRTALEKVGAEVPFSPGLYANQAEILLSNHYTSSEVKVFGAVEILENLEVKSGSPAVLAFVKEKSFGLPSFITYTVGVSDPTAGSQGPLSTALTFSSPATNQAITIPVTVAFVMDRRGPGPYGASILSHFLDSYQVMFFTFFALLAGTAVTIIAYHTVCAPRELASPLALTPRASPQHSPHCEYSGHRHSLESLHKRVTSRSEGGIQAPNRVSAALSEHKG</sequence>
<feature type="region of interest" description="Disordered" evidence="1">
    <location>
        <begin position="866"/>
        <end position="890"/>
    </location>
</feature>
<feature type="domain" description="NUP210 Ig-like" evidence="5">
    <location>
        <begin position="395"/>
        <end position="444"/>
    </location>
</feature>
<keyword evidence="2" id="KW-1133">Transmembrane helix</keyword>
<organism evidence="8 9">
    <name type="scientific">Myodes glareolus</name>
    <name type="common">Bank vole</name>
    <name type="synonym">Clethrionomys glareolus</name>
    <dbReference type="NCBI Taxonomy" id="447135"/>
    <lineage>
        <taxon>Eukaryota</taxon>
        <taxon>Metazoa</taxon>
        <taxon>Chordata</taxon>
        <taxon>Craniata</taxon>
        <taxon>Vertebrata</taxon>
        <taxon>Euteleostomi</taxon>
        <taxon>Mammalia</taxon>
        <taxon>Eutheria</taxon>
        <taxon>Euarchontoglires</taxon>
        <taxon>Glires</taxon>
        <taxon>Rodentia</taxon>
        <taxon>Myomorpha</taxon>
        <taxon>Muroidea</taxon>
        <taxon>Cricetidae</taxon>
        <taxon>Arvicolinae</taxon>
        <taxon>Myodes</taxon>
    </lineage>
</organism>
<keyword evidence="2" id="KW-0472">Membrane</keyword>
<evidence type="ECO:0000313" key="8">
    <source>
        <dbReference type="EMBL" id="KAK7795687.1"/>
    </source>
</evidence>
<evidence type="ECO:0000259" key="5">
    <source>
        <dbReference type="Pfam" id="PF24902"/>
    </source>
</evidence>
<dbReference type="PANTHER" id="PTHR23019:SF2">
    <property type="entry name" value="NUCLEAR PORE MEMBRANE GLYCOPROTEIN 210"/>
    <property type="match status" value="1"/>
</dbReference>
<dbReference type="InterPro" id="IPR056898">
    <property type="entry name" value="Ig_NUP210_6th"/>
</dbReference>
<evidence type="ECO:0000256" key="2">
    <source>
        <dbReference type="SAM" id="Phobius"/>
    </source>
</evidence>
<dbReference type="Pfam" id="PF22962">
    <property type="entry name" value="Ig_NUP210_7th"/>
    <property type="match status" value="1"/>
</dbReference>
<feature type="transmembrane region" description="Helical" evidence="2">
    <location>
        <begin position="805"/>
        <end position="827"/>
    </location>
</feature>
<evidence type="ECO:0000259" key="6">
    <source>
        <dbReference type="Pfam" id="PF24935"/>
    </source>
</evidence>
<dbReference type="Proteomes" id="UP001488838">
    <property type="component" value="Unassembled WGS sequence"/>
</dbReference>
<feature type="domain" description="NUP210 Ig-like" evidence="6">
    <location>
        <begin position="36"/>
        <end position="124"/>
    </location>
</feature>
<dbReference type="InterPro" id="IPR055099">
    <property type="entry name" value="Ig_NUP210_7th"/>
</dbReference>
<feature type="domain" description="NUP210 Ig-like" evidence="4">
    <location>
        <begin position="143"/>
        <end position="245"/>
    </location>
</feature>
<proteinExistence type="predicted"/>
<keyword evidence="2" id="KW-0812">Transmembrane</keyword>
<evidence type="ECO:0000259" key="3">
    <source>
        <dbReference type="Pfam" id="PF22959"/>
    </source>
</evidence>
<dbReference type="Pfam" id="PF26184">
    <property type="entry name" value="Ig_NUP210_8th"/>
    <property type="match status" value="1"/>
</dbReference>
<dbReference type="Pfam" id="PF24935">
    <property type="entry name" value="Ig_NUP210_6th"/>
    <property type="match status" value="1"/>
</dbReference>
<dbReference type="InterPro" id="IPR055094">
    <property type="entry name" value="NUP210_Ig15"/>
</dbReference>
<keyword evidence="9" id="KW-1185">Reference proteome</keyword>
<evidence type="ECO:0000259" key="4">
    <source>
        <dbReference type="Pfam" id="PF22962"/>
    </source>
</evidence>
<dbReference type="InterPro" id="IPR045197">
    <property type="entry name" value="NUP210-like"/>
</dbReference>
<accession>A0AAW0H3A3</accession>
<dbReference type="PANTHER" id="PTHR23019">
    <property type="entry name" value="NUCLEAR PORE MEMBRANE GLYCOPROTEIN GP210-RELATED"/>
    <property type="match status" value="1"/>
</dbReference>
<dbReference type="InterPro" id="IPR057586">
    <property type="entry name" value="Ig_NUP210_16th"/>
</dbReference>
<protein>
    <recommendedName>
        <fullName evidence="10">Nucleoporin 210</fullName>
    </recommendedName>
</protein>
<gene>
    <name evidence="8" type="ORF">U0070_000703</name>
</gene>
<evidence type="ECO:0000259" key="7">
    <source>
        <dbReference type="Pfam" id="PF25354"/>
    </source>
</evidence>
<dbReference type="Pfam" id="PF26182">
    <property type="entry name" value="Ig_NUP210_5th"/>
    <property type="match status" value="1"/>
</dbReference>
<feature type="domain" description="NUP210 Ig-like" evidence="3">
    <location>
        <begin position="461"/>
        <end position="519"/>
    </location>
</feature>
<evidence type="ECO:0000256" key="1">
    <source>
        <dbReference type="SAM" id="MobiDB-lite"/>
    </source>
</evidence>
<evidence type="ECO:0000313" key="9">
    <source>
        <dbReference type="Proteomes" id="UP001488838"/>
    </source>
</evidence>
<dbReference type="GO" id="GO:0005643">
    <property type="term" value="C:nuclear pore"/>
    <property type="evidence" value="ECO:0007669"/>
    <property type="project" value="TreeGrafter"/>
</dbReference>
<dbReference type="EMBL" id="JBBHLL010001904">
    <property type="protein sequence ID" value="KAK7795687.1"/>
    <property type="molecule type" value="Genomic_DNA"/>
</dbReference>
<evidence type="ECO:0008006" key="10">
    <source>
        <dbReference type="Google" id="ProtNLM"/>
    </source>
</evidence>
<dbReference type="AlphaFoldDB" id="A0AAW0H3A3"/>
<name>A0AAW0H3A3_MYOGA</name>
<dbReference type="InterPro" id="IPR056899">
    <property type="entry name" value="Ig_NUP210_9th"/>
</dbReference>
<comment type="caution">
    <text evidence="8">The sequence shown here is derived from an EMBL/GenBank/DDBJ whole genome shotgun (WGS) entry which is preliminary data.</text>
</comment>
<feature type="domain" description="NUP210 Ig-like" evidence="7">
    <location>
        <begin position="522"/>
        <end position="593"/>
    </location>
</feature>
<reference evidence="8 9" key="1">
    <citation type="journal article" date="2023" name="bioRxiv">
        <title>Conserved and derived expression patterns and positive selection on dental genes reveal complex evolutionary context of ever-growing rodent molars.</title>
        <authorList>
            <person name="Calamari Z.T."/>
            <person name="Song A."/>
            <person name="Cohen E."/>
            <person name="Akter M."/>
            <person name="Roy R.D."/>
            <person name="Hallikas O."/>
            <person name="Christensen M.M."/>
            <person name="Li P."/>
            <person name="Marangoni P."/>
            <person name="Jernvall J."/>
            <person name="Klein O.D."/>
        </authorList>
    </citation>
    <scope>NUCLEOTIDE SEQUENCE [LARGE SCALE GENOMIC DNA]</scope>
    <source>
        <strain evidence="8">V071</strain>
    </source>
</reference>
<dbReference type="Pfam" id="PF22959">
    <property type="entry name" value="Ig_NUP210_15th"/>
    <property type="match status" value="1"/>
</dbReference>
<dbReference type="Pfam" id="PF24902">
    <property type="entry name" value="Ig_NUP210_9th"/>
    <property type="match status" value="1"/>
</dbReference>
<dbReference type="Pfam" id="PF25354">
    <property type="entry name" value="Ig_NUP210_16th"/>
    <property type="match status" value="1"/>
</dbReference>